<dbReference type="GO" id="GO:0005829">
    <property type="term" value="C:cytosol"/>
    <property type="evidence" value="ECO:0007669"/>
    <property type="project" value="TreeGrafter"/>
</dbReference>
<dbReference type="Proteomes" id="UP000191004">
    <property type="component" value="Unassembled WGS sequence"/>
</dbReference>
<keyword evidence="5" id="KW-1185">Reference proteome</keyword>
<dbReference type="SUPFAM" id="SSF55811">
    <property type="entry name" value="Nudix"/>
    <property type="match status" value="1"/>
</dbReference>
<evidence type="ECO:0000313" key="4">
    <source>
        <dbReference type="EMBL" id="OPB44170.1"/>
    </source>
</evidence>
<dbReference type="OrthoDB" id="447842at2759"/>
<dbReference type="InterPro" id="IPR020476">
    <property type="entry name" value="Nudix_hydrolase"/>
</dbReference>
<feature type="compositionally biased region" description="Basic and acidic residues" evidence="2">
    <location>
        <begin position="1"/>
        <end position="12"/>
    </location>
</feature>
<dbReference type="InterPro" id="IPR000086">
    <property type="entry name" value="NUDIX_hydrolase_dom"/>
</dbReference>
<evidence type="ECO:0000259" key="3">
    <source>
        <dbReference type="PROSITE" id="PS51462"/>
    </source>
</evidence>
<dbReference type="AlphaFoldDB" id="A0A1T3CSW1"/>
<dbReference type="GO" id="GO:0006203">
    <property type="term" value="P:dGTP catabolic process"/>
    <property type="evidence" value="ECO:0007669"/>
    <property type="project" value="TreeGrafter"/>
</dbReference>
<dbReference type="CDD" id="cd04678">
    <property type="entry name" value="NUDIX_MTH2_Nudt15"/>
    <property type="match status" value="1"/>
</dbReference>
<accession>A0A1T3CSW1</accession>
<comment type="caution">
    <text evidence="4">The sequence shown here is derived from an EMBL/GenBank/DDBJ whole genome shotgun (WGS) entry which is preliminary data.</text>
</comment>
<name>A0A1T3CSW1_9HYPO</name>
<dbReference type="GO" id="GO:0035539">
    <property type="term" value="F:8-oxo-7,8-dihydrodeoxyguanosine triphosphate pyrophosphatase activity"/>
    <property type="evidence" value="ECO:0007669"/>
    <property type="project" value="TreeGrafter"/>
</dbReference>
<protein>
    <recommendedName>
        <fullName evidence="3">Nudix hydrolase domain-containing protein</fullName>
    </recommendedName>
</protein>
<dbReference type="Gene3D" id="3.90.79.10">
    <property type="entry name" value="Nucleoside Triphosphate Pyrophosphohydrolase"/>
    <property type="match status" value="1"/>
</dbReference>
<proteinExistence type="predicted"/>
<dbReference type="PRINTS" id="PR00502">
    <property type="entry name" value="NUDIXFAMILY"/>
</dbReference>
<evidence type="ECO:0000256" key="2">
    <source>
        <dbReference type="SAM" id="MobiDB-lite"/>
    </source>
</evidence>
<dbReference type="InterPro" id="IPR015797">
    <property type="entry name" value="NUDIX_hydrolase-like_dom_sf"/>
</dbReference>
<dbReference type="FunFam" id="3.90.79.10:FF:000060">
    <property type="entry name" value="Nudix hydrolase 1"/>
    <property type="match status" value="1"/>
</dbReference>
<dbReference type="Pfam" id="PF00293">
    <property type="entry name" value="NUDIX"/>
    <property type="match status" value="1"/>
</dbReference>
<gene>
    <name evidence="4" type="ORF">A0O28_0024880</name>
</gene>
<evidence type="ECO:0000313" key="5">
    <source>
        <dbReference type="Proteomes" id="UP000191004"/>
    </source>
</evidence>
<reference evidence="4 5" key="1">
    <citation type="submission" date="2016-04" db="EMBL/GenBank/DDBJ databases">
        <title>Multiple horizontal gene transfer events from other fungi enriched the ability of the initially mycotrophic fungus Trichoderma (Ascomycota) to feed on dead plant biomass.</title>
        <authorList>
            <person name="Atanasova L."/>
            <person name="Chenthamara K."/>
            <person name="Zhang J."/>
            <person name="Grujic M."/>
            <person name="Henrissat B."/>
            <person name="Kuo A."/>
            <person name="Aertz A."/>
            <person name="Salamov A."/>
            <person name="Lipzen A."/>
            <person name="Labutti K."/>
            <person name="Barry K."/>
            <person name="Miao Y."/>
            <person name="Rahimi M.J."/>
            <person name="Shen Q."/>
            <person name="Grigoriev I.V."/>
            <person name="Kubicek C.P."/>
            <person name="Druzhinina I.S."/>
        </authorList>
    </citation>
    <scope>NUCLEOTIDE SEQUENCE [LARGE SCALE GENOMIC DNA]</scope>
    <source>
        <strain evidence="4 5">NJAU 4742</strain>
    </source>
</reference>
<feature type="region of interest" description="Disordered" evidence="2">
    <location>
        <begin position="1"/>
        <end position="33"/>
    </location>
</feature>
<dbReference type="PANTHER" id="PTHR16099:SF5">
    <property type="entry name" value="NUCLEOTIDE TRIPHOSPHATE DIPHOSPHATASE NUDT15"/>
    <property type="match status" value="1"/>
</dbReference>
<feature type="domain" description="Nudix hydrolase" evidence="3">
    <location>
        <begin position="53"/>
        <end position="190"/>
    </location>
</feature>
<sequence length="208" mass="22597">MSAEDSSVKIKIEPASPETASQVPGEDVASTTEINNTTDQAAPTPAEFPKVAVPRVGVTAVIQNAEGKFLCSIRKGSHGEGTWQFPGGHLEPGEELLDCGARETLEETGLKVEGKGVFTITNDVFLNEGKHYITIFAKFVMKDPNQVPQVLEKNKCDGWYWKSWDELVAINDAAAADTATKGLFLPLVNLIKKTSDLSLEDFIKQKGF</sequence>
<keyword evidence="1" id="KW-0378">Hydrolase</keyword>
<evidence type="ECO:0000256" key="1">
    <source>
        <dbReference type="ARBA" id="ARBA00022801"/>
    </source>
</evidence>
<dbReference type="EMBL" id="LVVK01000007">
    <property type="protein sequence ID" value="OPB44170.1"/>
    <property type="molecule type" value="Genomic_DNA"/>
</dbReference>
<organism evidence="4 5">
    <name type="scientific">Trichoderma guizhouense</name>
    <dbReference type="NCBI Taxonomy" id="1491466"/>
    <lineage>
        <taxon>Eukaryota</taxon>
        <taxon>Fungi</taxon>
        <taxon>Dikarya</taxon>
        <taxon>Ascomycota</taxon>
        <taxon>Pezizomycotina</taxon>
        <taxon>Sordariomycetes</taxon>
        <taxon>Hypocreomycetidae</taxon>
        <taxon>Hypocreales</taxon>
        <taxon>Hypocreaceae</taxon>
        <taxon>Trichoderma</taxon>
    </lineage>
</organism>
<dbReference type="PANTHER" id="PTHR16099">
    <property type="entry name" value="8-OXO-DGTP DIPHOSPHATES NUDT15"/>
    <property type="match status" value="1"/>
</dbReference>
<dbReference type="PROSITE" id="PS51462">
    <property type="entry name" value="NUDIX"/>
    <property type="match status" value="1"/>
</dbReference>